<dbReference type="PRINTS" id="PR00032">
    <property type="entry name" value="HTHARAC"/>
</dbReference>
<dbReference type="PROSITE" id="PS00041">
    <property type="entry name" value="HTH_ARAC_FAMILY_1"/>
    <property type="match status" value="1"/>
</dbReference>
<evidence type="ECO:0000313" key="6">
    <source>
        <dbReference type="EMBL" id="VFR93226.1"/>
    </source>
</evidence>
<dbReference type="GO" id="GO:0003700">
    <property type="term" value="F:DNA-binding transcription factor activity"/>
    <property type="evidence" value="ECO:0007669"/>
    <property type="project" value="InterPro"/>
</dbReference>
<protein>
    <submittedName>
        <fullName evidence="5">Transcriptional regulator, AraC family</fullName>
    </submittedName>
</protein>
<proteinExistence type="predicted"/>
<dbReference type="InterPro" id="IPR018062">
    <property type="entry name" value="HTH_AraC-typ_CS"/>
</dbReference>
<name>A0A484SHD0_9ZZZZ</name>
<keyword evidence="2" id="KW-0238">DNA-binding</keyword>
<evidence type="ECO:0000259" key="4">
    <source>
        <dbReference type="PROSITE" id="PS01124"/>
    </source>
</evidence>
<reference evidence="5" key="1">
    <citation type="submission" date="2019-03" db="EMBL/GenBank/DDBJ databases">
        <authorList>
            <person name="Danneels B."/>
        </authorList>
    </citation>
    <scope>NUCLEOTIDE SEQUENCE</scope>
</reference>
<feature type="domain" description="HTH araC/xylS-type" evidence="4">
    <location>
        <begin position="195"/>
        <end position="298"/>
    </location>
</feature>
<dbReference type="Gene3D" id="1.10.10.60">
    <property type="entry name" value="Homeodomain-like"/>
    <property type="match status" value="1"/>
</dbReference>
<dbReference type="InterPro" id="IPR020449">
    <property type="entry name" value="Tscrpt_reg_AraC-type_HTH"/>
</dbReference>
<evidence type="ECO:0000256" key="2">
    <source>
        <dbReference type="ARBA" id="ARBA00023125"/>
    </source>
</evidence>
<organism evidence="5">
    <name type="scientific">plant metagenome</name>
    <dbReference type="NCBI Taxonomy" id="1297885"/>
    <lineage>
        <taxon>unclassified sequences</taxon>
        <taxon>metagenomes</taxon>
        <taxon>organismal metagenomes</taxon>
    </lineage>
</organism>
<dbReference type="InterPro" id="IPR018060">
    <property type="entry name" value="HTH_AraC"/>
</dbReference>
<dbReference type="SUPFAM" id="SSF46689">
    <property type="entry name" value="Homeodomain-like"/>
    <property type="match status" value="1"/>
</dbReference>
<dbReference type="SMART" id="SM00342">
    <property type="entry name" value="HTH_ARAC"/>
    <property type="match status" value="1"/>
</dbReference>
<dbReference type="EMBL" id="CAADIN010000024">
    <property type="protein sequence ID" value="VFR93226.1"/>
    <property type="molecule type" value="Genomic_DNA"/>
</dbReference>
<evidence type="ECO:0000313" key="5">
    <source>
        <dbReference type="EMBL" id="VFR61211.1"/>
    </source>
</evidence>
<evidence type="ECO:0000256" key="1">
    <source>
        <dbReference type="ARBA" id="ARBA00023015"/>
    </source>
</evidence>
<gene>
    <name evidence="5" type="ORF">ISE1_3444</name>
    <name evidence="6" type="ORF">ISE2_3424</name>
</gene>
<dbReference type="GO" id="GO:0043565">
    <property type="term" value="F:sequence-specific DNA binding"/>
    <property type="evidence" value="ECO:0007669"/>
    <property type="project" value="InterPro"/>
</dbReference>
<dbReference type="PROSITE" id="PS01124">
    <property type="entry name" value="HTH_ARAC_FAMILY_2"/>
    <property type="match status" value="1"/>
</dbReference>
<dbReference type="Pfam" id="PF12833">
    <property type="entry name" value="HTH_18"/>
    <property type="match status" value="1"/>
</dbReference>
<dbReference type="AlphaFoldDB" id="A0A484SHD0"/>
<dbReference type="InterPro" id="IPR009057">
    <property type="entry name" value="Homeodomain-like_sf"/>
</dbReference>
<keyword evidence="3" id="KW-0804">Transcription</keyword>
<dbReference type="PANTHER" id="PTHR43280">
    <property type="entry name" value="ARAC-FAMILY TRANSCRIPTIONAL REGULATOR"/>
    <property type="match status" value="1"/>
</dbReference>
<evidence type="ECO:0000256" key="3">
    <source>
        <dbReference type="ARBA" id="ARBA00023163"/>
    </source>
</evidence>
<sequence>MIHTSRREQVLICLLGRMNLMTGTRGESFLKQAQLLAAASAAQDNWHMIHLGDRVTLYSPENDLAEVMAESRRFLMLPGAGPDHAPQGSRTLFGVLSDHYCRQIGLGTLTRRITSGHSPAGCAQRLAQHLVDWAKDTMLGTPSISEIDASIEKAIEFDVYDLLEHTRSFVPAHNDAPPLPGGRELAFGAPNLVLPQMLAWLKKHYSEPDLTASRMAEEFRISVRQVHKLFELRPDGQTFLQTLKSIRMSQAQAFLENPDFWHLSIADVAERCGFSNSVYFGRVFREEFGLAPGAYRRQKKEAFYRTCAFLAASHTHGSSDVSDNAA</sequence>
<dbReference type="PANTHER" id="PTHR43280:SF28">
    <property type="entry name" value="HTH-TYPE TRANSCRIPTIONAL ACTIVATOR RHAS"/>
    <property type="match status" value="1"/>
</dbReference>
<accession>A0A484SHD0</accession>
<keyword evidence="1" id="KW-0805">Transcription regulation</keyword>
<dbReference type="EMBL" id="CAADIM010000001">
    <property type="protein sequence ID" value="VFR61211.1"/>
    <property type="molecule type" value="Genomic_DNA"/>
</dbReference>